<evidence type="ECO:0000313" key="2">
    <source>
        <dbReference type="EMBL" id="RAW09735.1"/>
    </source>
</evidence>
<keyword evidence="1" id="KW-0812">Transmembrane</keyword>
<dbReference type="Proteomes" id="UP000250642">
    <property type="component" value="Unassembled WGS sequence"/>
</dbReference>
<comment type="caution">
    <text evidence="2">The sequence shown here is derived from an EMBL/GenBank/DDBJ whole genome shotgun (WGS) entry which is preliminary data.</text>
</comment>
<evidence type="ECO:0000313" key="3">
    <source>
        <dbReference type="Proteomes" id="UP000250642"/>
    </source>
</evidence>
<proteinExistence type="predicted"/>
<organism evidence="2 3">
    <name type="scientific">Paenibacillus taichungensis</name>
    <dbReference type="NCBI Taxonomy" id="484184"/>
    <lineage>
        <taxon>Bacteria</taxon>
        <taxon>Bacillati</taxon>
        <taxon>Bacillota</taxon>
        <taxon>Bacilli</taxon>
        <taxon>Bacillales</taxon>
        <taxon>Paenibacillaceae</taxon>
        <taxon>Paenibacillus</taxon>
    </lineage>
</organism>
<protein>
    <submittedName>
        <fullName evidence="2">Uncharacterized protein</fullName>
    </submittedName>
</protein>
<evidence type="ECO:0000256" key="1">
    <source>
        <dbReference type="SAM" id="Phobius"/>
    </source>
</evidence>
<accession>A0A329QBF3</accession>
<dbReference type="EMBL" id="QEVW01000033">
    <property type="protein sequence ID" value="RAW09735.1"/>
    <property type="molecule type" value="Genomic_DNA"/>
</dbReference>
<gene>
    <name evidence="2" type="ORF">DC345_30200</name>
</gene>
<sequence length="96" mass="10944">MDFTMFIALLGVVSTISGLVIGWIGRTRAYKDEVIQEATQDASLHTDVSYIKRGIDDLRVDLRLQNQQLAGVTERLTRVEESSKQAHKRIDKIEER</sequence>
<keyword evidence="1" id="KW-0472">Membrane</keyword>
<feature type="transmembrane region" description="Helical" evidence="1">
    <location>
        <begin position="6"/>
        <end position="25"/>
    </location>
</feature>
<reference evidence="2 3" key="1">
    <citation type="submission" date="2018-04" db="EMBL/GenBank/DDBJ databases">
        <title>Paenibacillus taichungensis Genome sequencing and assembly.</title>
        <authorList>
            <person name="Xu J."/>
            <person name="Rensing C."/>
            <person name="Mazhar H.S."/>
        </authorList>
    </citation>
    <scope>NUCLEOTIDE SEQUENCE [LARGE SCALE GENOMIC DNA]</scope>
    <source>
        <strain evidence="2 3">NC1</strain>
    </source>
</reference>
<keyword evidence="1" id="KW-1133">Transmembrane helix</keyword>
<dbReference type="AlphaFoldDB" id="A0A329QBF3"/>
<name>A0A329QBF3_9BACL</name>